<comment type="caution">
    <text evidence="2">The sequence shown here is derived from an EMBL/GenBank/DDBJ whole genome shotgun (WGS) entry which is preliminary data.</text>
</comment>
<dbReference type="SUPFAM" id="SSF56349">
    <property type="entry name" value="DNA breaking-rejoining enzymes"/>
    <property type="match status" value="1"/>
</dbReference>
<name>J9F9Z3_9ZZZZ</name>
<protein>
    <submittedName>
        <fullName evidence="2">Transposase</fullName>
    </submittedName>
</protein>
<dbReference type="InterPro" id="IPR011010">
    <property type="entry name" value="DNA_brk_join_enz"/>
</dbReference>
<feature type="non-terminal residue" evidence="2">
    <location>
        <position position="148"/>
    </location>
</feature>
<proteinExistence type="predicted"/>
<dbReference type="AlphaFoldDB" id="J9F9Z3"/>
<evidence type="ECO:0000313" key="1">
    <source>
        <dbReference type="EMBL" id="EJW91261.1"/>
    </source>
</evidence>
<accession>J9F9Z3</accession>
<reference evidence="2" key="1">
    <citation type="journal article" date="2012" name="PLoS ONE">
        <title>Gene sets for utilization of primary and secondary nutrition supplies in the distal gut of endangered iberian lynx.</title>
        <authorList>
            <person name="Alcaide M."/>
            <person name="Messina E."/>
            <person name="Richter M."/>
            <person name="Bargiela R."/>
            <person name="Peplies J."/>
            <person name="Huws S.A."/>
            <person name="Newbold C.J."/>
            <person name="Golyshin P.N."/>
            <person name="Simon M.A."/>
            <person name="Lopez G."/>
            <person name="Yakimov M.M."/>
            <person name="Ferrer M."/>
        </authorList>
    </citation>
    <scope>NUCLEOTIDE SEQUENCE</scope>
</reference>
<dbReference type="EMBL" id="AMCI01008292">
    <property type="protein sequence ID" value="EJW91261.1"/>
    <property type="molecule type" value="Genomic_DNA"/>
</dbReference>
<sequence>RMREEGHVRNAKNYKLALDRLQRYLGTTEVMFSRLTATTLSKWINSLSMTSRAKEMYPTCIRQIFKKALVELNDEERGIIRIKYNPWLKVEIPKSDKTTKLAISAEACRKFFNRPLPQTKMLASTPELGRDVAMLIFCLGGINTVDLY</sequence>
<dbReference type="EMBL" id="AMCI01008290">
    <property type="protein sequence ID" value="EJW91263.1"/>
    <property type="molecule type" value="Genomic_DNA"/>
</dbReference>
<feature type="non-terminal residue" evidence="2">
    <location>
        <position position="1"/>
    </location>
</feature>
<gene>
    <name evidence="2" type="ORF">EVA_20630</name>
    <name evidence="1" type="ORF">EVA_20632</name>
</gene>
<organism evidence="2">
    <name type="scientific">gut metagenome</name>
    <dbReference type="NCBI Taxonomy" id="749906"/>
    <lineage>
        <taxon>unclassified sequences</taxon>
        <taxon>metagenomes</taxon>
        <taxon>organismal metagenomes</taxon>
    </lineage>
</organism>
<dbReference type="GO" id="GO:0003677">
    <property type="term" value="F:DNA binding"/>
    <property type="evidence" value="ECO:0007669"/>
    <property type="project" value="InterPro"/>
</dbReference>
<evidence type="ECO:0000313" key="2">
    <source>
        <dbReference type="EMBL" id="EJW91263.1"/>
    </source>
</evidence>